<keyword evidence="4" id="KW-0804">Transcription</keyword>
<evidence type="ECO:0000256" key="1">
    <source>
        <dbReference type="ARBA" id="ARBA00010641"/>
    </source>
</evidence>
<evidence type="ECO:0000259" key="7">
    <source>
        <dbReference type="Pfam" id="PF08281"/>
    </source>
</evidence>
<sequence>MDFLDDEKELLTALKGGDVAAFEVLYRHYSKLIFRKLVKMIKHIPLAEELTQDVFVKIWDKRLVIDIDKPFNYYIFTIANHTVSDFYRKAARDQRLQDEILSASAQLYNPTEELLFYKESEIVLNRAIEDLPPQQRLVFKLCKIEGKSYEEVADQLNISTSTVSNHIVKATKTIKKAFFGSIHGFLALAICLFFDKG</sequence>
<dbReference type="InterPro" id="IPR039425">
    <property type="entry name" value="RNA_pol_sigma-70-like"/>
</dbReference>
<evidence type="ECO:0000256" key="2">
    <source>
        <dbReference type="ARBA" id="ARBA00023015"/>
    </source>
</evidence>
<name>A0A0T5VVY2_9SPHI</name>
<evidence type="ECO:0000313" key="8">
    <source>
        <dbReference type="EMBL" id="KRT17919.1"/>
    </source>
</evidence>
<organism evidence="8 9">
    <name type="scientific">Pedobacter ginsenosidimutans</name>
    <dbReference type="NCBI Taxonomy" id="687842"/>
    <lineage>
        <taxon>Bacteria</taxon>
        <taxon>Pseudomonadati</taxon>
        <taxon>Bacteroidota</taxon>
        <taxon>Sphingobacteriia</taxon>
        <taxon>Sphingobacteriales</taxon>
        <taxon>Sphingobacteriaceae</taxon>
        <taxon>Pedobacter</taxon>
    </lineage>
</organism>
<keyword evidence="5" id="KW-1133">Transmembrane helix</keyword>
<dbReference type="GO" id="GO:0006352">
    <property type="term" value="P:DNA-templated transcription initiation"/>
    <property type="evidence" value="ECO:0007669"/>
    <property type="project" value="InterPro"/>
</dbReference>
<dbReference type="InterPro" id="IPR014284">
    <property type="entry name" value="RNA_pol_sigma-70_dom"/>
</dbReference>
<evidence type="ECO:0000259" key="6">
    <source>
        <dbReference type="Pfam" id="PF04542"/>
    </source>
</evidence>
<dbReference type="SUPFAM" id="SSF88946">
    <property type="entry name" value="Sigma2 domain of RNA polymerase sigma factors"/>
    <property type="match status" value="1"/>
</dbReference>
<gene>
    <name evidence="8" type="ORF">ASU31_01085</name>
</gene>
<dbReference type="STRING" id="687842.ASU31_01085"/>
<dbReference type="SUPFAM" id="SSF88659">
    <property type="entry name" value="Sigma3 and sigma4 domains of RNA polymerase sigma factors"/>
    <property type="match status" value="1"/>
</dbReference>
<dbReference type="Pfam" id="PF04542">
    <property type="entry name" value="Sigma70_r2"/>
    <property type="match status" value="1"/>
</dbReference>
<dbReference type="PANTHER" id="PTHR43133:SF46">
    <property type="entry name" value="RNA POLYMERASE SIGMA-70 FACTOR ECF SUBFAMILY"/>
    <property type="match status" value="1"/>
</dbReference>
<dbReference type="NCBIfam" id="TIGR02937">
    <property type="entry name" value="sigma70-ECF"/>
    <property type="match status" value="1"/>
</dbReference>
<keyword evidence="9" id="KW-1185">Reference proteome</keyword>
<dbReference type="InterPro" id="IPR007627">
    <property type="entry name" value="RNA_pol_sigma70_r2"/>
</dbReference>
<keyword evidence="3" id="KW-0731">Sigma factor</keyword>
<evidence type="ECO:0000256" key="5">
    <source>
        <dbReference type="SAM" id="Phobius"/>
    </source>
</evidence>
<dbReference type="OrthoDB" id="655312at2"/>
<comment type="similarity">
    <text evidence="1">Belongs to the sigma-70 factor family. ECF subfamily.</text>
</comment>
<dbReference type="NCBIfam" id="TIGR02985">
    <property type="entry name" value="Sig70_bacteroi1"/>
    <property type="match status" value="1"/>
</dbReference>
<keyword evidence="2" id="KW-0805">Transcription regulation</keyword>
<dbReference type="GO" id="GO:0016987">
    <property type="term" value="F:sigma factor activity"/>
    <property type="evidence" value="ECO:0007669"/>
    <property type="project" value="UniProtKB-KW"/>
</dbReference>
<dbReference type="InterPro" id="IPR013325">
    <property type="entry name" value="RNA_pol_sigma_r2"/>
</dbReference>
<dbReference type="InterPro" id="IPR013324">
    <property type="entry name" value="RNA_pol_sigma_r3/r4-like"/>
</dbReference>
<evidence type="ECO:0000256" key="4">
    <source>
        <dbReference type="ARBA" id="ARBA00023163"/>
    </source>
</evidence>
<dbReference type="GO" id="GO:0003677">
    <property type="term" value="F:DNA binding"/>
    <property type="evidence" value="ECO:0007669"/>
    <property type="project" value="InterPro"/>
</dbReference>
<keyword evidence="5" id="KW-0472">Membrane</keyword>
<dbReference type="InterPro" id="IPR036388">
    <property type="entry name" value="WH-like_DNA-bd_sf"/>
</dbReference>
<dbReference type="CDD" id="cd06171">
    <property type="entry name" value="Sigma70_r4"/>
    <property type="match status" value="1"/>
</dbReference>
<dbReference type="Gene3D" id="1.10.10.10">
    <property type="entry name" value="Winged helix-like DNA-binding domain superfamily/Winged helix DNA-binding domain"/>
    <property type="match status" value="1"/>
</dbReference>
<feature type="transmembrane region" description="Helical" evidence="5">
    <location>
        <begin position="177"/>
        <end position="194"/>
    </location>
</feature>
<dbReference type="PANTHER" id="PTHR43133">
    <property type="entry name" value="RNA POLYMERASE ECF-TYPE SIGMA FACTO"/>
    <property type="match status" value="1"/>
</dbReference>
<reference evidence="8 9" key="1">
    <citation type="submission" date="2015-11" db="EMBL/GenBank/DDBJ databases">
        <title>Sequence of Pedobacter ginsenosidimutans.</title>
        <authorList>
            <person name="Carson E."/>
            <person name="Keyser V."/>
            <person name="Newman J."/>
            <person name="Miller J."/>
        </authorList>
    </citation>
    <scope>NUCLEOTIDE SEQUENCE [LARGE SCALE GENOMIC DNA]</scope>
    <source>
        <strain evidence="8 9">KACC 14530</strain>
    </source>
</reference>
<dbReference type="Gene3D" id="1.10.1740.10">
    <property type="match status" value="1"/>
</dbReference>
<proteinExistence type="inferred from homology"/>
<feature type="domain" description="RNA polymerase sigma-70 region 2" evidence="6">
    <location>
        <begin position="25"/>
        <end position="92"/>
    </location>
</feature>
<dbReference type="InterPro" id="IPR014327">
    <property type="entry name" value="RNA_pol_sigma70_bacteroid"/>
</dbReference>
<evidence type="ECO:0000313" key="9">
    <source>
        <dbReference type="Proteomes" id="UP000051950"/>
    </source>
</evidence>
<dbReference type="AlphaFoldDB" id="A0A0T5VVY2"/>
<dbReference type="EMBL" id="LMZQ01000001">
    <property type="protein sequence ID" value="KRT17919.1"/>
    <property type="molecule type" value="Genomic_DNA"/>
</dbReference>
<accession>A0A0T5VVY2</accession>
<dbReference type="RefSeq" id="WP_057930549.1">
    <property type="nucleotide sequence ID" value="NZ_LMZQ01000001.1"/>
</dbReference>
<dbReference type="Pfam" id="PF08281">
    <property type="entry name" value="Sigma70_r4_2"/>
    <property type="match status" value="1"/>
</dbReference>
<dbReference type="Proteomes" id="UP000051950">
    <property type="component" value="Unassembled WGS sequence"/>
</dbReference>
<protein>
    <recommendedName>
        <fullName evidence="10">RNA polymerase sigma factor</fullName>
    </recommendedName>
</protein>
<evidence type="ECO:0008006" key="10">
    <source>
        <dbReference type="Google" id="ProtNLM"/>
    </source>
</evidence>
<dbReference type="InterPro" id="IPR013249">
    <property type="entry name" value="RNA_pol_sigma70_r4_t2"/>
</dbReference>
<keyword evidence="5" id="KW-0812">Transmembrane</keyword>
<comment type="caution">
    <text evidence="8">The sequence shown here is derived from an EMBL/GenBank/DDBJ whole genome shotgun (WGS) entry which is preliminary data.</text>
</comment>
<evidence type="ECO:0000256" key="3">
    <source>
        <dbReference type="ARBA" id="ARBA00023082"/>
    </source>
</evidence>
<feature type="domain" description="RNA polymerase sigma factor 70 region 4 type 2" evidence="7">
    <location>
        <begin position="124"/>
        <end position="172"/>
    </location>
</feature>